<dbReference type="EMBL" id="CAJNOH010000230">
    <property type="protein sequence ID" value="CAF0957262.1"/>
    <property type="molecule type" value="Genomic_DNA"/>
</dbReference>
<evidence type="ECO:0000313" key="3">
    <source>
        <dbReference type="Proteomes" id="UP000663854"/>
    </source>
</evidence>
<dbReference type="Proteomes" id="UP000663854">
    <property type="component" value="Unassembled WGS sequence"/>
</dbReference>
<proteinExistence type="predicted"/>
<evidence type="ECO:0000313" key="1">
    <source>
        <dbReference type="EMBL" id="CAF0957262.1"/>
    </source>
</evidence>
<comment type="caution">
    <text evidence="1">The sequence shown here is derived from an EMBL/GenBank/DDBJ whole genome shotgun (WGS) entry which is preliminary data.</text>
</comment>
<evidence type="ECO:0000313" key="2">
    <source>
        <dbReference type="EMBL" id="CAF1617825.1"/>
    </source>
</evidence>
<protein>
    <submittedName>
        <fullName evidence="1">Uncharacterized protein</fullName>
    </submittedName>
</protein>
<name>A0A814DL85_9BILA</name>
<dbReference type="EMBL" id="CAJNOL010006428">
    <property type="protein sequence ID" value="CAF1617825.1"/>
    <property type="molecule type" value="Genomic_DNA"/>
</dbReference>
<keyword evidence="4" id="KW-1185">Reference proteome</keyword>
<organism evidence="1 3">
    <name type="scientific">Rotaria sordida</name>
    <dbReference type="NCBI Taxonomy" id="392033"/>
    <lineage>
        <taxon>Eukaryota</taxon>
        <taxon>Metazoa</taxon>
        <taxon>Spiralia</taxon>
        <taxon>Gnathifera</taxon>
        <taxon>Rotifera</taxon>
        <taxon>Eurotatoria</taxon>
        <taxon>Bdelloidea</taxon>
        <taxon>Philodinida</taxon>
        <taxon>Philodinidae</taxon>
        <taxon>Rotaria</taxon>
    </lineage>
</organism>
<dbReference type="Proteomes" id="UP000663870">
    <property type="component" value="Unassembled WGS sequence"/>
</dbReference>
<gene>
    <name evidence="2" type="ORF">JXQ802_LOCUS50204</name>
    <name evidence="1" type="ORF">PYM288_LOCUS12438</name>
</gene>
<evidence type="ECO:0000313" key="4">
    <source>
        <dbReference type="Proteomes" id="UP000663870"/>
    </source>
</evidence>
<sequence length="79" mass="9345">MIYRLSLIQTDAERITCQEQIDRSTNFIVYSVDQLWTGLELLQELHLEYRMDINEIKPWSCSSIELFFIVNGGENDDDK</sequence>
<accession>A0A814DL85</accession>
<dbReference type="AlphaFoldDB" id="A0A814DL85"/>
<reference evidence="1" key="1">
    <citation type="submission" date="2021-02" db="EMBL/GenBank/DDBJ databases">
        <authorList>
            <person name="Nowell W R."/>
        </authorList>
    </citation>
    <scope>NUCLEOTIDE SEQUENCE</scope>
</reference>